<dbReference type="Proteomes" id="UP000031666">
    <property type="component" value="Unassembled WGS sequence"/>
</dbReference>
<reference evidence="1 2" key="1">
    <citation type="submission" date="2015-01" db="EMBL/GenBank/DDBJ databases">
        <title>Vibrio sp. C94 JCM 19241 whole genome shotgun sequence.</title>
        <authorList>
            <person name="Sawabe T."/>
            <person name="Meirelles P."/>
            <person name="Feng G."/>
            <person name="Sayaka M."/>
            <person name="Hattori M."/>
            <person name="Ohkuma M."/>
        </authorList>
    </citation>
    <scope>NUCLEOTIDE SEQUENCE [LARGE SCALE GENOMIC DNA]</scope>
    <source>
        <strain evidence="2">JCM 19241</strain>
    </source>
</reference>
<protein>
    <submittedName>
        <fullName evidence="1">Uncharacterized protein</fullName>
    </submittedName>
</protein>
<comment type="caution">
    <text evidence="1">The sequence shown here is derived from an EMBL/GenBank/DDBJ whole genome shotgun (WGS) entry which is preliminary data.</text>
</comment>
<gene>
    <name evidence="1" type="ORF">JCM19241_973</name>
</gene>
<sequence length="61" mass="6944">MAELKLINWTWDTEAKLQQGQVDIGVNFSILDTSIKVRNEPYAKQNTGCAAWPIQNLPKQK</sequence>
<organism evidence="1 2">
    <name type="scientific">Vibrio ishigakensis</name>
    <dbReference type="NCBI Taxonomy" id="1481914"/>
    <lineage>
        <taxon>Bacteria</taxon>
        <taxon>Pseudomonadati</taxon>
        <taxon>Pseudomonadota</taxon>
        <taxon>Gammaproteobacteria</taxon>
        <taxon>Vibrionales</taxon>
        <taxon>Vibrionaceae</taxon>
        <taxon>Vibrio</taxon>
    </lineage>
</organism>
<reference evidence="1 2" key="2">
    <citation type="submission" date="2015-01" db="EMBL/GenBank/DDBJ databases">
        <authorList>
            <consortium name="NBRP consortium"/>
            <person name="Sawabe T."/>
            <person name="Meirelles P."/>
            <person name="Feng G."/>
            <person name="Sayaka M."/>
            <person name="Hattori M."/>
            <person name="Ohkuma M."/>
        </authorList>
    </citation>
    <scope>NUCLEOTIDE SEQUENCE [LARGE SCALE GENOMIC DNA]</scope>
    <source>
        <strain evidence="2">JCM 19241</strain>
    </source>
</reference>
<accession>A0A0B8Q4T7</accession>
<proteinExistence type="predicted"/>
<name>A0A0B8Q4T7_9VIBR</name>
<dbReference type="AlphaFoldDB" id="A0A0B8Q4T7"/>
<dbReference type="EMBL" id="BBSC01000003">
    <property type="protein sequence ID" value="GAM74630.1"/>
    <property type="molecule type" value="Genomic_DNA"/>
</dbReference>
<evidence type="ECO:0000313" key="1">
    <source>
        <dbReference type="EMBL" id="GAM74630.1"/>
    </source>
</evidence>
<dbReference type="STRING" id="1481914.JCM19241_973"/>
<evidence type="ECO:0000313" key="2">
    <source>
        <dbReference type="Proteomes" id="UP000031666"/>
    </source>
</evidence>